<dbReference type="Proteomes" id="UP001165080">
    <property type="component" value="Unassembled WGS sequence"/>
</dbReference>
<organism evidence="7 8">
    <name type="scientific">Pleodorina starrii</name>
    <dbReference type="NCBI Taxonomy" id="330485"/>
    <lineage>
        <taxon>Eukaryota</taxon>
        <taxon>Viridiplantae</taxon>
        <taxon>Chlorophyta</taxon>
        <taxon>core chlorophytes</taxon>
        <taxon>Chlorophyceae</taxon>
        <taxon>CS clade</taxon>
        <taxon>Chlamydomonadales</taxon>
        <taxon>Volvocaceae</taxon>
        <taxon>Pleodorina</taxon>
    </lineage>
</organism>
<dbReference type="AlphaFoldDB" id="A0A9W6BL67"/>
<keyword evidence="4" id="KW-0676">Redox-active center</keyword>
<dbReference type="EMBL" id="BRXU01000009">
    <property type="protein sequence ID" value="GLC54048.1"/>
    <property type="molecule type" value="Genomic_DNA"/>
</dbReference>
<dbReference type="OrthoDB" id="19690at2759"/>
<dbReference type="PANTHER" id="PTHR45663">
    <property type="entry name" value="GEO12009P1"/>
    <property type="match status" value="1"/>
</dbReference>
<evidence type="ECO:0000256" key="1">
    <source>
        <dbReference type="ARBA" id="ARBA00022448"/>
    </source>
</evidence>
<dbReference type="PROSITE" id="PS00194">
    <property type="entry name" value="THIOREDOXIN_1"/>
    <property type="match status" value="1"/>
</dbReference>
<gene>
    <name evidence="7" type="primary">PLEST001547</name>
    <name evidence="7" type="ORF">PLESTB_000818000</name>
</gene>
<dbReference type="InterPro" id="IPR005746">
    <property type="entry name" value="Thioredoxin"/>
</dbReference>
<dbReference type="InterPro" id="IPR017937">
    <property type="entry name" value="Thioredoxin_CS"/>
</dbReference>
<dbReference type="InterPro" id="IPR036249">
    <property type="entry name" value="Thioredoxin-like_sf"/>
</dbReference>
<dbReference type="InterPro" id="IPR013766">
    <property type="entry name" value="Thioredoxin_domain"/>
</dbReference>
<dbReference type="GO" id="GO:0015035">
    <property type="term" value="F:protein-disulfide reductase activity"/>
    <property type="evidence" value="ECO:0007669"/>
    <property type="project" value="InterPro"/>
</dbReference>
<evidence type="ECO:0000259" key="6">
    <source>
        <dbReference type="PROSITE" id="PS51352"/>
    </source>
</evidence>
<accession>A0A9W6BL67</accession>
<evidence type="ECO:0000256" key="2">
    <source>
        <dbReference type="ARBA" id="ARBA00022982"/>
    </source>
</evidence>
<dbReference type="PANTHER" id="PTHR45663:SF22">
    <property type="entry name" value="THIOREDOXIN X, CHLOROPLASTIC"/>
    <property type="match status" value="1"/>
</dbReference>
<keyword evidence="2" id="KW-0249">Electron transport</keyword>
<name>A0A9W6BL67_9CHLO</name>
<dbReference type="Pfam" id="PF00085">
    <property type="entry name" value="Thioredoxin"/>
    <property type="match status" value="1"/>
</dbReference>
<dbReference type="PROSITE" id="PS51352">
    <property type="entry name" value="THIOREDOXIN_2"/>
    <property type="match status" value="1"/>
</dbReference>
<protein>
    <recommendedName>
        <fullName evidence="6">Thioredoxin domain-containing protein</fullName>
    </recommendedName>
</protein>
<evidence type="ECO:0000256" key="5">
    <source>
        <dbReference type="SAM" id="MobiDB-lite"/>
    </source>
</evidence>
<evidence type="ECO:0000256" key="4">
    <source>
        <dbReference type="ARBA" id="ARBA00023284"/>
    </source>
</evidence>
<feature type="region of interest" description="Disordered" evidence="5">
    <location>
        <begin position="1"/>
        <end position="23"/>
    </location>
</feature>
<dbReference type="CDD" id="cd02947">
    <property type="entry name" value="TRX_family"/>
    <property type="match status" value="1"/>
</dbReference>
<comment type="caution">
    <text evidence="7">The sequence shown here is derived from an EMBL/GenBank/DDBJ whole genome shotgun (WGS) entry which is preliminary data.</text>
</comment>
<dbReference type="NCBIfam" id="TIGR01068">
    <property type="entry name" value="thioredoxin"/>
    <property type="match status" value="1"/>
</dbReference>
<reference evidence="7 8" key="1">
    <citation type="journal article" date="2023" name="Commun. Biol.">
        <title>Reorganization of the ancestral sex-determining regions during the evolution of trioecy in Pleodorina starrii.</title>
        <authorList>
            <person name="Takahashi K."/>
            <person name="Suzuki S."/>
            <person name="Kawai-Toyooka H."/>
            <person name="Yamamoto K."/>
            <person name="Hamaji T."/>
            <person name="Ootsuki R."/>
            <person name="Yamaguchi H."/>
            <person name="Kawachi M."/>
            <person name="Higashiyama T."/>
            <person name="Nozaki H."/>
        </authorList>
    </citation>
    <scope>NUCLEOTIDE SEQUENCE [LARGE SCALE GENOMIC DNA]</scope>
    <source>
        <strain evidence="7 8">NIES-4479</strain>
    </source>
</reference>
<keyword evidence="8" id="KW-1185">Reference proteome</keyword>
<evidence type="ECO:0000313" key="8">
    <source>
        <dbReference type="Proteomes" id="UP001165080"/>
    </source>
</evidence>
<keyword evidence="3" id="KW-1015">Disulfide bond</keyword>
<evidence type="ECO:0000313" key="7">
    <source>
        <dbReference type="EMBL" id="GLC54048.1"/>
    </source>
</evidence>
<feature type="domain" description="Thioredoxin" evidence="6">
    <location>
        <begin position="26"/>
        <end position="145"/>
    </location>
</feature>
<keyword evidence="1" id="KW-0813">Transport</keyword>
<dbReference type="PRINTS" id="PR00421">
    <property type="entry name" value="THIOREDOXIN"/>
</dbReference>
<sequence length="147" mass="16463">MLTMRSVPRTVPSHRVGRTPFTSTRTSVRRCQPLQAQVVNVATEVAFEEEVLKATTPVLVDFWAPWCGPCKLVAPLMDWAEKEYGGKLKVVKIEHDKNPELIAKYKVYGLPTLIVFKDGEEVAGSKREGAITKALLQQYLTKHGIMP</sequence>
<dbReference type="Gene3D" id="3.40.30.10">
    <property type="entry name" value="Glutaredoxin"/>
    <property type="match status" value="1"/>
</dbReference>
<proteinExistence type="predicted"/>
<dbReference type="GO" id="GO:0005737">
    <property type="term" value="C:cytoplasm"/>
    <property type="evidence" value="ECO:0007669"/>
    <property type="project" value="TreeGrafter"/>
</dbReference>
<dbReference type="SUPFAM" id="SSF52833">
    <property type="entry name" value="Thioredoxin-like"/>
    <property type="match status" value="1"/>
</dbReference>
<dbReference type="FunFam" id="3.40.30.10:FF:000001">
    <property type="entry name" value="Thioredoxin"/>
    <property type="match status" value="1"/>
</dbReference>
<evidence type="ECO:0000256" key="3">
    <source>
        <dbReference type="ARBA" id="ARBA00023157"/>
    </source>
</evidence>